<keyword evidence="2" id="KW-1185">Reference proteome</keyword>
<dbReference type="SUPFAM" id="SSF52540">
    <property type="entry name" value="P-loop containing nucleoside triphosphate hydrolases"/>
    <property type="match status" value="1"/>
</dbReference>
<keyword evidence="1" id="KW-0547">Nucleotide-binding</keyword>
<reference evidence="1 2" key="1">
    <citation type="submission" date="2021-03" db="EMBL/GenBank/DDBJ databases">
        <authorList>
            <person name="Kim M.K."/>
        </authorList>
    </citation>
    <scope>NUCLEOTIDE SEQUENCE [LARGE SCALE GENOMIC DNA]</scope>
    <source>
        <strain evidence="1 2">BT442</strain>
    </source>
</reference>
<organism evidence="1 2">
    <name type="scientific">Hymenobacter negativus</name>
    <dbReference type="NCBI Taxonomy" id="2795026"/>
    <lineage>
        <taxon>Bacteria</taxon>
        <taxon>Pseudomonadati</taxon>
        <taxon>Bacteroidota</taxon>
        <taxon>Cytophagia</taxon>
        <taxon>Cytophagales</taxon>
        <taxon>Hymenobacteraceae</taxon>
        <taxon>Hymenobacter</taxon>
    </lineage>
</organism>
<name>A0ABS3QAP2_9BACT</name>
<dbReference type="Proteomes" id="UP000664369">
    <property type="component" value="Unassembled WGS sequence"/>
</dbReference>
<evidence type="ECO:0000313" key="2">
    <source>
        <dbReference type="Proteomes" id="UP000664369"/>
    </source>
</evidence>
<evidence type="ECO:0000313" key="1">
    <source>
        <dbReference type="EMBL" id="MBO2008181.1"/>
    </source>
</evidence>
<accession>A0ABS3QAP2</accession>
<dbReference type="PANTHER" id="PTHR12083:SF9">
    <property type="entry name" value="BIFUNCTIONAL POLYNUCLEOTIDE PHOSPHATASE_KINASE"/>
    <property type="match status" value="1"/>
</dbReference>
<dbReference type="PANTHER" id="PTHR12083">
    <property type="entry name" value="BIFUNCTIONAL POLYNUCLEOTIDE PHOSPHATASE/KINASE"/>
    <property type="match status" value="1"/>
</dbReference>
<dbReference type="EMBL" id="JAGETZ010000001">
    <property type="protein sequence ID" value="MBO2008181.1"/>
    <property type="molecule type" value="Genomic_DNA"/>
</dbReference>
<gene>
    <name evidence="1" type="ORF">J4E00_03905</name>
</gene>
<protein>
    <submittedName>
        <fullName evidence="1">ATP-binding protein</fullName>
    </submittedName>
</protein>
<dbReference type="Pfam" id="PF13671">
    <property type="entry name" value="AAA_33"/>
    <property type="match status" value="1"/>
</dbReference>
<dbReference type="RefSeq" id="WP_208173696.1">
    <property type="nucleotide sequence ID" value="NZ_JAGETZ010000001.1"/>
</dbReference>
<comment type="caution">
    <text evidence="1">The sequence shown here is derived from an EMBL/GenBank/DDBJ whole genome shotgun (WGS) entry which is preliminary data.</text>
</comment>
<dbReference type="GO" id="GO:0005524">
    <property type="term" value="F:ATP binding"/>
    <property type="evidence" value="ECO:0007669"/>
    <property type="project" value="UniProtKB-KW"/>
</dbReference>
<proteinExistence type="predicted"/>
<keyword evidence="1" id="KW-0067">ATP-binding</keyword>
<dbReference type="InterPro" id="IPR027417">
    <property type="entry name" value="P-loop_NTPase"/>
</dbReference>
<sequence length="147" mass="16670">MQAILFCGIQASGKSTFYCQRLLNSHVRISLDLLRTRHREALLLKFCLDTQAKFVVDNTNPTMAERQRYIGPAKAAGYAVVGYYFSSSASEALLRNQQRSPAEQVPAVGIRGTRARLEMLSFAEGFDELYFVRIADDDRFVVEPWQL</sequence>
<dbReference type="Gene3D" id="3.40.50.300">
    <property type="entry name" value="P-loop containing nucleotide triphosphate hydrolases"/>
    <property type="match status" value="1"/>
</dbReference>